<keyword evidence="2" id="KW-1185">Reference proteome</keyword>
<dbReference type="Proteomes" id="UP001281614">
    <property type="component" value="Unassembled WGS sequence"/>
</dbReference>
<proteinExistence type="predicted"/>
<gene>
    <name evidence="1" type="ORF">CKAH01_17314</name>
</gene>
<dbReference type="AlphaFoldDB" id="A0AAE0D5F0"/>
<protein>
    <submittedName>
        <fullName evidence="1">Uncharacterized protein</fullName>
    </submittedName>
</protein>
<comment type="caution">
    <text evidence="1">The sequence shown here is derived from an EMBL/GenBank/DDBJ whole genome shotgun (WGS) entry which is preliminary data.</text>
</comment>
<evidence type="ECO:0000313" key="2">
    <source>
        <dbReference type="Proteomes" id="UP001281614"/>
    </source>
</evidence>
<evidence type="ECO:0000313" key="1">
    <source>
        <dbReference type="EMBL" id="KAK2755645.1"/>
    </source>
</evidence>
<organism evidence="1 2">
    <name type="scientific">Colletotrichum kahawae</name>
    <name type="common">Coffee berry disease fungus</name>
    <dbReference type="NCBI Taxonomy" id="34407"/>
    <lineage>
        <taxon>Eukaryota</taxon>
        <taxon>Fungi</taxon>
        <taxon>Dikarya</taxon>
        <taxon>Ascomycota</taxon>
        <taxon>Pezizomycotina</taxon>
        <taxon>Sordariomycetes</taxon>
        <taxon>Hypocreomycetidae</taxon>
        <taxon>Glomerellales</taxon>
        <taxon>Glomerellaceae</taxon>
        <taxon>Colletotrichum</taxon>
        <taxon>Colletotrichum gloeosporioides species complex</taxon>
    </lineage>
</organism>
<reference evidence="1" key="1">
    <citation type="submission" date="2023-02" db="EMBL/GenBank/DDBJ databases">
        <title>Colletotrichum kahawae CIFC_Que2 genome sequencing and assembly.</title>
        <authorList>
            <person name="Baroncelli R."/>
        </authorList>
    </citation>
    <scope>NUCLEOTIDE SEQUENCE</scope>
    <source>
        <strain evidence="1">CIFC_Que2</strain>
    </source>
</reference>
<accession>A0AAE0D5F0</accession>
<name>A0AAE0D5F0_COLKA</name>
<dbReference type="EMBL" id="VYYT01000219">
    <property type="protein sequence ID" value="KAK2755645.1"/>
    <property type="molecule type" value="Genomic_DNA"/>
</dbReference>
<sequence>MHPQAESRSGSLPYCLGGKSASNLKEWSSCVSFVKETIKFDMHTERLDAQINQQLNHTQPT</sequence>